<keyword evidence="7" id="KW-0479">Metal-binding</keyword>
<evidence type="ECO:0000313" key="10">
    <source>
        <dbReference type="Proteomes" id="UP000263273"/>
    </source>
</evidence>
<dbReference type="PROSITE" id="PS01348">
    <property type="entry name" value="MRAY_2"/>
    <property type="match status" value="1"/>
</dbReference>
<feature type="transmembrane region" description="Helical" evidence="8">
    <location>
        <begin position="195"/>
        <end position="212"/>
    </location>
</feature>
<feature type="transmembrane region" description="Helical" evidence="8">
    <location>
        <begin position="248"/>
        <end position="269"/>
    </location>
</feature>
<proteinExistence type="predicted"/>
<feature type="transmembrane region" description="Helical" evidence="8">
    <location>
        <begin position="15"/>
        <end position="41"/>
    </location>
</feature>
<evidence type="ECO:0000256" key="4">
    <source>
        <dbReference type="ARBA" id="ARBA00022692"/>
    </source>
</evidence>
<feature type="transmembrane region" description="Helical" evidence="8">
    <location>
        <begin position="113"/>
        <end position="133"/>
    </location>
</feature>
<reference evidence="9 10" key="1">
    <citation type="journal article" date="2018" name="Nat. Biotechnol.">
        <title>A standardized bacterial taxonomy based on genome phylogeny substantially revises the tree of life.</title>
        <authorList>
            <person name="Parks D.H."/>
            <person name="Chuvochina M."/>
            <person name="Waite D.W."/>
            <person name="Rinke C."/>
            <person name="Skarshewski A."/>
            <person name="Chaumeil P.A."/>
            <person name="Hugenholtz P."/>
        </authorList>
    </citation>
    <scope>NUCLEOTIDE SEQUENCE [LARGE SCALE GENOMIC DNA]</scope>
    <source>
        <strain evidence="9">UBA10948</strain>
    </source>
</reference>
<dbReference type="Pfam" id="PF00953">
    <property type="entry name" value="Glycos_transf_4"/>
    <property type="match status" value="1"/>
</dbReference>
<evidence type="ECO:0000313" key="9">
    <source>
        <dbReference type="EMBL" id="HBK53200.1"/>
    </source>
</evidence>
<feature type="transmembrane region" description="Helical" evidence="8">
    <location>
        <begin position="224"/>
        <end position="242"/>
    </location>
</feature>
<dbReference type="GO" id="GO:0009103">
    <property type="term" value="P:lipopolysaccharide biosynthetic process"/>
    <property type="evidence" value="ECO:0007669"/>
    <property type="project" value="TreeGrafter"/>
</dbReference>
<dbReference type="CDD" id="cd06853">
    <property type="entry name" value="GT_WecA_like"/>
    <property type="match status" value="1"/>
</dbReference>
<comment type="subcellular location">
    <subcellularLocation>
        <location evidence="1">Cell membrane</location>
        <topology evidence="1">Multi-pass membrane protein</topology>
    </subcellularLocation>
</comment>
<dbReference type="GO" id="GO:0044038">
    <property type="term" value="P:cell wall macromolecule biosynthetic process"/>
    <property type="evidence" value="ECO:0007669"/>
    <property type="project" value="TreeGrafter"/>
</dbReference>
<evidence type="ECO:0000256" key="7">
    <source>
        <dbReference type="PIRSR" id="PIRSR600715-1"/>
    </source>
</evidence>
<dbReference type="EMBL" id="DNZF01000100">
    <property type="protein sequence ID" value="HBK53200.1"/>
    <property type="molecule type" value="Genomic_DNA"/>
</dbReference>
<evidence type="ECO:0000256" key="3">
    <source>
        <dbReference type="ARBA" id="ARBA00022679"/>
    </source>
</evidence>
<keyword evidence="6 8" id="KW-0472">Membrane</keyword>
<dbReference type="RefSeq" id="WP_061212816.1">
    <property type="nucleotide sequence ID" value="NZ_DCDX01000029.1"/>
</dbReference>
<dbReference type="PANTHER" id="PTHR22926:SF3">
    <property type="entry name" value="UNDECAPRENYL-PHOSPHATE ALPHA-N-ACETYLGLUCOSAMINYL 1-PHOSPHATE TRANSFERASE"/>
    <property type="match status" value="1"/>
</dbReference>
<dbReference type="STRING" id="378794.GCA_001570625_00239"/>
<keyword evidence="2" id="KW-1003">Cell membrane</keyword>
<dbReference type="GO" id="GO:0005886">
    <property type="term" value="C:plasma membrane"/>
    <property type="evidence" value="ECO:0007669"/>
    <property type="project" value="UniProtKB-SubCell"/>
</dbReference>
<dbReference type="PANTHER" id="PTHR22926">
    <property type="entry name" value="PHOSPHO-N-ACETYLMURAMOYL-PENTAPEPTIDE-TRANSFERASE"/>
    <property type="match status" value="1"/>
</dbReference>
<feature type="binding site" evidence="7">
    <location>
        <position position="163"/>
    </location>
    <ligand>
        <name>Mg(2+)</name>
        <dbReference type="ChEBI" id="CHEBI:18420"/>
    </ligand>
</feature>
<sequence>MNLVLKMGVCNIMSAPVYIIVLLSAFFIAYLSTPGVIKIAYRIGAVDQPDQRKVHSANMPRLGGMSIFLAFIFSMIILQKYSGPYLGIILGASIVFLVGLLDDIFQLSAGVKLLGQSLAAAVAIYFGVMVHFVTNPFDGLMALGYFSIPLTFLWIVGISNAINLIDGLDGLAAGVSAIAAVTMGVVSLLQGQVEVALVAFLVLASILGFLPYNFNPAQTFMGDCGSNLLGFILGCLAILGTAKSATLISLLLPIVILGIPIFDTFFAIIRRINKRTPIFKPDKDHLHHCLLAMGMSHRNCVLVIYGISGFFGLVAITFSFVTSPKASLLLGLLLILIVLGASKIGMFSGSSARMARQAIESNSRTKISEHI</sequence>
<evidence type="ECO:0000256" key="1">
    <source>
        <dbReference type="ARBA" id="ARBA00004651"/>
    </source>
</evidence>
<feature type="transmembrane region" description="Helical" evidence="8">
    <location>
        <begin position="327"/>
        <end position="346"/>
    </location>
</feature>
<name>A0A354YV39_9FIRM</name>
<accession>A0A354YV39</accession>
<gene>
    <name evidence="9" type="ORF">DDZ44_04600</name>
</gene>
<dbReference type="GO" id="GO:0046872">
    <property type="term" value="F:metal ion binding"/>
    <property type="evidence" value="ECO:0007669"/>
    <property type="project" value="UniProtKB-KW"/>
</dbReference>
<protein>
    <submittedName>
        <fullName evidence="9">Undecaprenyl/decaprenyl-phosphate alpha-N-acetylglucosaminyl 1-phosphate transferase</fullName>
    </submittedName>
</protein>
<feature type="binding site" evidence="7">
    <location>
        <position position="223"/>
    </location>
    <ligand>
        <name>Mg(2+)</name>
        <dbReference type="ChEBI" id="CHEBI:18420"/>
    </ligand>
</feature>
<dbReference type="Proteomes" id="UP000263273">
    <property type="component" value="Unassembled WGS sequence"/>
</dbReference>
<evidence type="ECO:0000256" key="8">
    <source>
        <dbReference type="SAM" id="Phobius"/>
    </source>
</evidence>
<keyword evidence="4 8" id="KW-0812">Transmembrane</keyword>
<dbReference type="InterPro" id="IPR018480">
    <property type="entry name" value="PNAcMuramoyl-5peptid_Trfase_CS"/>
</dbReference>
<keyword evidence="7" id="KW-0460">Magnesium</keyword>
<evidence type="ECO:0000256" key="5">
    <source>
        <dbReference type="ARBA" id="ARBA00022989"/>
    </source>
</evidence>
<keyword evidence="5 8" id="KW-1133">Transmembrane helix</keyword>
<dbReference type="GO" id="GO:0016780">
    <property type="term" value="F:phosphotransferase activity, for other substituted phosphate groups"/>
    <property type="evidence" value="ECO:0007669"/>
    <property type="project" value="InterPro"/>
</dbReference>
<feature type="transmembrane region" description="Helical" evidence="8">
    <location>
        <begin position="84"/>
        <end position="101"/>
    </location>
</feature>
<feature type="transmembrane region" description="Helical" evidence="8">
    <location>
        <begin position="139"/>
        <end position="158"/>
    </location>
</feature>
<organism evidence="9 10">
    <name type="scientific">Syntrophomonas wolfei</name>
    <dbReference type="NCBI Taxonomy" id="863"/>
    <lineage>
        <taxon>Bacteria</taxon>
        <taxon>Bacillati</taxon>
        <taxon>Bacillota</taxon>
        <taxon>Clostridia</taxon>
        <taxon>Eubacteriales</taxon>
        <taxon>Syntrophomonadaceae</taxon>
        <taxon>Syntrophomonas</taxon>
    </lineage>
</organism>
<evidence type="ECO:0000256" key="2">
    <source>
        <dbReference type="ARBA" id="ARBA00022475"/>
    </source>
</evidence>
<dbReference type="GO" id="GO:0071555">
    <property type="term" value="P:cell wall organization"/>
    <property type="evidence" value="ECO:0007669"/>
    <property type="project" value="TreeGrafter"/>
</dbReference>
<dbReference type="AlphaFoldDB" id="A0A354YV39"/>
<feature type="transmembrane region" description="Helical" evidence="8">
    <location>
        <begin position="170"/>
        <end position="189"/>
    </location>
</feature>
<feature type="transmembrane region" description="Helical" evidence="8">
    <location>
        <begin position="62"/>
        <end position="78"/>
    </location>
</feature>
<evidence type="ECO:0000256" key="6">
    <source>
        <dbReference type="ARBA" id="ARBA00023136"/>
    </source>
</evidence>
<dbReference type="InterPro" id="IPR000715">
    <property type="entry name" value="Glycosyl_transferase_4"/>
</dbReference>
<feature type="transmembrane region" description="Helical" evidence="8">
    <location>
        <begin position="300"/>
        <end position="321"/>
    </location>
</feature>
<comment type="caution">
    <text evidence="9">The sequence shown here is derived from an EMBL/GenBank/DDBJ whole genome shotgun (WGS) entry which is preliminary data.</text>
</comment>
<comment type="cofactor">
    <cofactor evidence="7">
        <name>Mg(2+)</name>
        <dbReference type="ChEBI" id="CHEBI:18420"/>
    </cofactor>
</comment>
<keyword evidence="3 9" id="KW-0808">Transferase</keyword>